<evidence type="ECO:0000259" key="2">
    <source>
        <dbReference type="Pfam" id="PF26236"/>
    </source>
</evidence>
<feature type="transmembrane region" description="Helical" evidence="1">
    <location>
        <begin position="21"/>
        <end position="41"/>
    </location>
</feature>
<evidence type="ECO:0000313" key="5">
    <source>
        <dbReference type="EMBL" id="KTG27193.1"/>
    </source>
</evidence>
<dbReference type="OrthoDB" id="292134at2157"/>
<keyword evidence="1" id="KW-0472">Membrane</keyword>
<keyword evidence="1" id="KW-1133">Transmembrane helix</keyword>
<evidence type="ECO:0000259" key="4">
    <source>
        <dbReference type="Pfam" id="PF26238"/>
    </source>
</evidence>
<comment type="caution">
    <text evidence="5">The sequence shown here is derived from an EMBL/GenBank/DDBJ whole genome shotgun (WGS) entry which is preliminary data.</text>
</comment>
<dbReference type="RefSeq" id="WP_058572262.1">
    <property type="nucleotide sequence ID" value="NZ_LOPV01000181.1"/>
</dbReference>
<feature type="domain" description="DUF8054" evidence="3">
    <location>
        <begin position="232"/>
        <end position="272"/>
    </location>
</feature>
<proteinExistence type="predicted"/>
<dbReference type="Pfam" id="PF26237">
    <property type="entry name" value="DUF8054_C"/>
    <property type="match status" value="1"/>
</dbReference>
<reference evidence="5 6" key="1">
    <citation type="submission" date="2015-12" db="EMBL/GenBank/DDBJ databases">
        <title>Haloferax profundi sp. nov. isolated from the Discovery deep brine-seawater interface in the Red Sea.</title>
        <authorList>
            <person name="Zhang G."/>
            <person name="Stingl U."/>
            <person name="Rashid M."/>
        </authorList>
    </citation>
    <scope>NUCLEOTIDE SEQUENCE [LARGE SCALE GENOMIC DNA]</scope>
    <source>
        <strain evidence="5 6">SB29</strain>
    </source>
</reference>
<feature type="transmembrane region" description="Helical" evidence="1">
    <location>
        <begin position="47"/>
        <end position="64"/>
    </location>
</feature>
<evidence type="ECO:0000256" key="1">
    <source>
        <dbReference type="SAM" id="Phobius"/>
    </source>
</evidence>
<feature type="domain" description="DUF8054" evidence="4">
    <location>
        <begin position="111"/>
        <end position="229"/>
    </location>
</feature>
<dbReference type="EMBL" id="LOPV01000181">
    <property type="protein sequence ID" value="KTG27193.1"/>
    <property type="molecule type" value="Genomic_DNA"/>
</dbReference>
<evidence type="ECO:0000313" key="6">
    <source>
        <dbReference type="Proteomes" id="UP000053157"/>
    </source>
</evidence>
<protein>
    <submittedName>
        <fullName evidence="5">Uncharacterized protein</fullName>
    </submittedName>
</protein>
<dbReference type="Pfam" id="PF26236">
    <property type="entry name" value="DUF8054_N"/>
    <property type="match status" value="1"/>
</dbReference>
<name>A0A0W1SLS4_9EURY</name>
<gene>
    <name evidence="5" type="ORF">AUR66_14780</name>
</gene>
<dbReference type="InterPro" id="IPR058674">
    <property type="entry name" value="DUF8054_N"/>
</dbReference>
<feature type="domain" description="DUF8054" evidence="2">
    <location>
        <begin position="8"/>
        <end position="87"/>
    </location>
</feature>
<dbReference type="Proteomes" id="UP000053157">
    <property type="component" value="Unassembled WGS sequence"/>
</dbReference>
<dbReference type="InterPro" id="IPR058675">
    <property type="entry name" value="DUF8054_C"/>
</dbReference>
<organism evidence="5 6">
    <name type="scientific">Haloferax profundi</name>
    <dbReference type="NCBI Taxonomy" id="1544718"/>
    <lineage>
        <taxon>Archaea</taxon>
        <taxon>Methanobacteriati</taxon>
        <taxon>Methanobacteriota</taxon>
        <taxon>Stenosarchaea group</taxon>
        <taxon>Halobacteria</taxon>
        <taxon>Halobacteriales</taxon>
        <taxon>Haloferacaceae</taxon>
        <taxon>Haloferax</taxon>
    </lineage>
</organism>
<dbReference type="AlphaFoldDB" id="A0A0W1SLS4"/>
<keyword evidence="1" id="KW-0812">Transmembrane</keyword>
<keyword evidence="6" id="KW-1185">Reference proteome</keyword>
<dbReference type="Pfam" id="PF26238">
    <property type="entry name" value="DUF8054_M"/>
    <property type="match status" value="1"/>
</dbReference>
<accession>A0A0W1SLS4</accession>
<evidence type="ECO:0000259" key="3">
    <source>
        <dbReference type="Pfam" id="PF26237"/>
    </source>
</evidence>
<dbReference type="InterPro" id="IPR058775">
    <property type="entry name" value="DUF8054_M"/>
</dbReference>
<sequence>MTRSALFERIHQPEYTGENRCIPCTVVNVLIAATMSIVLGIVWAPLALASFVVFASVVYIRGYLVPGTPTLTKRYLPDRVLRWFDKEPTPGDEVGTDSDAMLDVDGSPELDVEAVLQGARALEQCDDVDDLCLTDDFETAWTREIQRTDDAVVRRRLAAMLGIDTDRISLEDRDRWFVAIVGGTHVGRWESHGALIADMAADAVLEDRIDDWDALTNDHRSALARGIRVYLDQCPDCGGPVQFTEETAESCCRSWQVLVTRCDDCGSRLFEVDLSAVEEAPA</sequence>